<keyword evidence="3" id="KW-1185">Reference proteome</keyword>
<comment type="caution">
    <text evidence="2">The sequence shown here is derived from an EMBL/GenBank/DDBJ whole genome shotgun (WGS) entry which is preliminary data.</text>
</comment>
<feature type="compositionally biased region" description="Basic and acidic residues" evidence="1">
    <location>
        <begin position="41"/>
        <end position="61"/>
    </location>
</feature>
<dbReference type="AlphaFoldDB" id="A0A9Q0BU02"/>
<protein>
    <submittedName>
        <fullName evidence="2">Uncharacterized protein</fullName>
    </submittedName>
</protein>
<evidence type="ECO:0000256" key="1">
    <source>
        <dbReference type="SAM" id="MobiDB-lite"/>
    </source>
</evidence>
<dbReference type="EMBL" id="JAMKOV010000001">
    <property type="protein sequence ID" value="KAI8044672.1"/>
    <property type="molecule type" value="Genomic_DNA"/>
</dbReference>
<name>A0A9Q0BU02_9MUSC</name>
<sequence length="186" mass="20037">MSKRASLTHDSPALELELPLLAPQERSQRSRSGTTTVLRATRSESRRESLRELKRVAEENAHQVQQRAAAAGATTQTQAHTTSASSAGKEWSKLAASEHQPLPASLPASQSTGGGEEEGRVNGGKRAMILQIRHVRRELKVNGDDVVYSIEIEPLCPHDMATTFGGHQSSSCICGSHRPVTPLAKS</sequence>
<accession>A0A9Q0BU02</accession>
<reference evidence="2" key="1">
    <citation type="journal article" date="2023" name="Genome Biol. Evol.">
        <title>Long-read-based Genome Assembly of Drosophila gunungcola Reveals Fewer Chemosensory Genes in Flower-breeding Species.</title>
        <authorList>
            <person name="Negi A."/>
            <person name="Liao B.Y."/>
            <person name="Yeh S.D."/>
        </authorList>
    </citation>
    <scope>NUCLEOTIDE SEQUENCE</scope>
    <source>
        <strain evidence="2">Sukarami</strain>
    </source>
</reference>
<feature type="compositionally biased region" description="Low complexity" evidence="1">
    <location>
        <begin position="62"/>
        <end position="87"/>
    </location>
</feature>
<evidence type="ECO:0000313" key="3">
    <source>
        <dbReference type="Proteomes" id="UP001059596"/>
    </source>
</evidence>
<dbReference type="Proteomes" id="UP001059596">
    <property type="component" value="Chromosome 3R"/>
</dbReference>
<feature type="region of interest" description="Disordered" evidence="1">
    <location>
        <begin position="1"/>
        <end position="122"/>
    </location>
</feature>
<organism evidence="2 3">
    <name type="scientific">Drosophila gunungcola</name>
    <name type="common">fruit fly</name>
    <dbReference type="NCBI Taxonomy" id="103775"/>
    <lineage>
        <taxon>Eukaryota</taxon>
        <taxon>Metazoa</taxon>
        <taxon>Ecdysozoa</taxon>
        <taxon>Arthropoda</taxon>
        <taxon>Hexapoda</taxon>
        <taxon>Insecta</taxon>
        <taxon>Pterygota</taxon>
        <taxon>Neoptera</taxon>
        <taxon>Endopterygota</taxon>
        <taxon>Diptera</taxon>
        <taxon>Brachycera</taxon>
        <taxon>Muscomorpha</taxon>
        <taxon>Ephydroidea</taxon>
        <taxon>Drosophilidae</taxon>
        <taxon>Drosophila</taxon>
        <taxon>Sophophora</taxon>
    </lineage>
</organism>
<gene>
    <name evidence="2" type="ORF">M5D96_000843</name>
</gene>
<evidence type="ECO:0000313" key="2">
    <source>
        <dbReference type="EMBL" id="KAI8044672.1"/>
    </source>
</evidence>
<feature type="compositionally biased region" description="Low complexity" evidence="1">
    <location>
        <begin position="13"/>
        <end position="23"/>
    </location>
</feature>
<proteinExistence type="predicted"/>